<keyword evidence="1" id="KW-0547">Nucleotide-binding</keyword>
<dbReference type="Proteomes" id="UP000436088">
    <property type="component" value="Unassembled WGS sequence"/>
</dbReference>
<dbReference type="Gene3D" id="1.20.120.1240">
    <property type="entry name" value="Dynamin, middle domain"/>
    <property type="match status" value="1"/>
</dbReference>
<evidence type="ECO:0000313" key="5">
    <source>
        <dbReference type="Proteomes" id="UP000436088"/>
    </source>
</evidence>
<dbReference type="SMART" id="SM00053">
    <property type="entry name" value="DYNc"/>
    <property type="match status" value="1"/>
</dbReference>
<dbReference type="AlphaFoldDB" id="A0A6A2YDK0"/>
<dbReference type="GO" id="GO:0005874">
    <property type="term" value="C:microtubule"/>
    <property type="evidence" value="ECO:0007669"/>
    <property type="project" value="TreeGrafter"/>
</dbReference>
<dbReference type="GO" id="GO:0005525">
    <property type="term" value="F:GTP binding"/>
    <property type="evidence" value="ECO:0007669"/>
    <property type="project" value="InterPro"/>
</dbReference>
<dbReference type="InterPro" id="IPR045063">
    <property type="entry name" value="Dynamin_N"/>
</dbReference>
<comment type="caution">
    <text evidence="4">The sequence shown here is derived from an EMBL/GenBank/DDBJ whole genome shotgun (WGS) entry which is preliminary data.</text>
</comment>
<gene>
    <name evidence="4" type="ORF">F3Y22_tig00111941pilonHSYRG00180</name>
</gene>
<dbReference type="Pfam" id="PF00350">
    <property type="entry name" value="Dynamin_N"/>
    <property type="match status" value="1"/>
</dbReference>
<dbReference type="InterPro" id="IPR027417">
    <property type="entry name" value="P-loop_NTPase"/>
</dbReference>
<dbReference type="EMBL" id="VEPZ02001466">
    <property type="protein sequence ID" value="KAE8671717.1"/>
    <property type="molecule type" value="Genomic_DNA"/>
</dbReference>
<sequence length="422" mass="47621">MVRKEIQDETDRMTGKSKQISPVPIHVSIYSPNVHGFAVVNLTLIDLPAYEGCCRTAREYRSRHRSMVRSYVEPNCIILAITPANQDIATSDAMKQSREVDPAGERTFGVLTKLDLMDKGTNAIDVLEGRAYPLQHPWVGIVNRSQADINRNVDMIASRWKEREFFATSPDYGHLASKMGSEYLAKVLSQNLESVIRARLPGITSLINKIIEELEAELSHLGRSVAIDAGAQLYTILELCRAFDHIFKEHLDGGLPGGDRIYGVFYHQLPAALKKLPFDRHLSLQNIRKVVSEADGYQPHLIVPEQGYRCLIDGALSYFRGPAEASVDAVHFLLKELVRRSIAETQELKRFPTLQAEIAAAANEALERFREENKKTTLRLGKQLAKLLDEDPALMQRRQQCVKRLQLYKSARDESDSVSWAR</sequence>
<feature type="domain" description="Dynamin-type G" evidence="3">
    <location>
        <begin position="1"/>
        <end position="201"/>
    </location>
</feature>
<organism evidence="4 5">
    <name type="scientific">Hibiscus syriacus</name>
    <name type="common">Rose of Sharon</name>
    <dbReference type="NCBI Taxonomy" id="106335"/>
    <lineage>
        <taxon>Eukaryota</taxon>
        <taxon>Viridiplantae</taxon>
        <taxon>Streptophyta</taxon>
        <taxon>Embryophyta</taxon>
        <taxon>Tracheophyta</taxon>
        <taxon>Spermatophyta</taxon>
        <taxon>Magnoliopsida</taxon>
        <taxon>eudicotyledons</taxon>
        <taxon>Gunneridae</taxon>
        <taxon>Pentapetalae</taxon>
        <taxon>rosids</taxon>
        <taxon>malvids</taxon>
        <taxon>Malvales</taxon>
        <taxon>Malvaceae</taxon>
        <taxon>Malvoideae</taxon>
        <taxon>Hibiscus</taxon>
    </lineage>
</organism>
<dbReference type="CDD" id="cd08771">
    <property type="entry name" value="DLP_1"/>
    <property type="match status" value="1"/>
</dbReference>
<dbReference type="GO" id="GO:0016020">
    <property type="term" value="C:membrane"/>
    <property type="evidence" value="ECO:0007669"/>
    <property type="project" value="TreeGrafter"/>
</dbReference>
<reference evidence="4" key="1">
    <citation type="submission" date="2019-09" db="EMBL/GenBank/DDBJ databases">
        <title>Draft genome information of white flower Hibiscus syriacus.</title>
        <authorList>
            <person name="Kim Y.-M."/>
        </authorList>
    </citation>
    <scope>NUCLEOTIDE SEQUENCE [LARGE SCALE GENOMIC DNA]</scope>
    <source>
        <strain evidence="4">YM2019G1</strain>
    </source>
</reference>
<protein>
    <submittedName>
        <fullName evidence="4">Dynamin-related protein 1E</fullName>
    </submittedName>
</protein>
<keyword evidence="5" id="KW-1185">Reference proteome</keyword>
<dbReference type="Gene3D" id="3.40.50.300">
    <property type="entry name" value="P-loop containing nucleotide triphosphate hydrolases"/>
    <property type="match status" value="1"/>
</dbReference>
<keyword evidence="2" id="KW-0342">GTP-binding</keyword>
<evidence type="ECO:0000313" key="4">
    <source>
        <dbReference type="EMBL" id="KAE8671717.1"/>
    </source>
</evidence>
<proteinExistence type="predicted"/>
<dbReference type="PROSITE" id="PS51718">
    <property type="entry name" value="G_DYNAMIN_2"/>
    <property type="match status" value="1"/>
</dbReference>
<dbReference type="InterPro" id="IPR030381">
    <property type="entry name" value="G_DYNAMIN_dom"/>
</dbReference>
<dbReference type="InterPro" id="IPR022812">
    <property type="entry name" value="Dynamin"/>
</dbReference>
<dbReference type="Pfam" id="PF01031">
    <property type="entry name" value="Dynamin_M"/>
    <property type="match status" value="1"/>
</dbReference>
<dbReference type="SUPFAM" id="SSF52540">
    <property type="entry name" value="P-loop containing nucleoside triphosphate hydrolases"/>
    <property type="match status" value="1"/>
</dbReference>
<dbReference type="InterPro" id="IPR000375">
    <property type="entry name" value="Dynamin_stalk"/>
</dbReference>
<name>A0A6A2YDK0_HIBSY</name>
<evidence type="ECO:0000256" key="1">
    <source>
        <dbReference type="ARBA" id="ARBA00022741"/>
    </source>
</evidence>
<accession>A0A6A2YDK0</accession>
<dbReference type="InterPro" id="IPR003130">
    <property type="entry name" value="GED"/>
</dbReference>
<dbReference type="InterPro" id="IPR001401">
    <property type="entry name" value="Dynamin_GTPase"/>
</dbReference>
<dbReference type="GO" id="GO:0008017">
    <property type="term" value="F:microtubule binding"/>
    <property type="evidence" value="ECO:0007669"/>
    <property type="project" value="TreeGrafter"/>
</dbReference>
<dbReference type="Pfam" id="PF02212">
    <property type="entry name" value="GED"/>
    <property type="match status" value="1"/>
</dbReference>
<evidence type="ECO:0000256" key="2">
    <source>
        <dbReference type="ARBA" id="ARBA00023134"/>
    </source>
</evidence>
<dbReference type="PANTHER" id="PTHR11566">
    <property type="entry name" value="DYNAMIN"/>
    <property type="match status" value="1"/>
</dbReference>
<dbReference type="GO" id="GO:0005737">
    <property type="term" value="C:cytoplasm"/>
    <property type="evidence" value="ECO:0007669"/>
    <property type="project" value="UniProtKB-ARBA"/>
</dbReference>
<dbReference type="GO" id="GO:0003924">
    <property type="term" value="F:GTPase activity"/>
    <property type="evidence" value="ECO:0007669"/>
    <property type="project" value="InterPro"/>
</dbReference>
<dbReference type="PANTHER" id="PTHR11566:SF224">
    <property type="entry name" value="DYNAMIN-RELATED PROTEIN 1E-LIKE"/>
    <property type="match status" value="1"/>
</dbReference>
<dbReference type="PRINTS" id="PR00195">
    <property type="entry name" value="DYNAMIN"/>
</dbReference>
<evidence type="ECO:0000259" key="3">
    <source>
        <dbReference type="PROSITE" id="PS51718"/>
    </source>
</evidence>